<reference evidence="2" key="2">
    <citation type="journal article" date="2015" name="Data Brief">
        <title>Shoot transcriptome of the giant reed, Arundo donax.</title>
        <authorList>
            <person name="Barrero R.A."/>
            <person name="Guerrero F.D."/>
            <person name="Moolhuijzen P."/>
            <person name="Goolsby J.A."/>
            <person name="Tidwell J."/>
            <person name="Bellgard S.E."/>
            <person name="Bellgard M.I."/>
        </authorList>
    </citation>
    <scope>NUCLEOTIDE SEQUENCE</scope>
    <source>
        <tissue evidence="2">Shoot tissue taken approximately 20 cm above the soil surface</tissue>
    </source>
</reference>
<organism evidence="2">
    <name type="scientific">Arundo donax</name>
    <name type="common">Giant reed</name>
    <name type="synonym">Donax arundinaceus</name>
    <dbReference type="NCBI Taxonomy" id="35708"/>
    <lineage>
        <taxon>Eukaryota</taxon>
        <taxon>Viridiplantae</taxon>
        <taxon>Streptophyta</taxon>
        <taxon>Embryophyta</taxon>
        <taxon>Tracheophyta</taxon>
        <taxon>Spermatophyta</taxon>
        <taxon>Magnoliopsida</taxon>
        <taxon>Liliopsida</taxon>
        <taxon>Poales</taxon>
        <taxon>Poaceae</taxon>
        <taxon>PACMAD clade</taxon>
        <taxon>Arundinoideae</taxon>
        <taxon>Arundineae</taxon>
        <taxon>Arundo</taxon>
    </lineage>
</organism>
<keyword evidence="1" id="KW-0472">Membrane</keyword>
<name>A0A0A9FJ54_ARUDO</name>
<accession>A0A0A9FJ54</accession>
<feature type="transmembrane region" description="Helical" evidence="1">
    <location>
        <begin position="30"/>
        <end position="48"/>
    </location>
</feature>
<evidence type="ECO:0000313" key="2">
    <source>
        <dbReference type="EMBL" id="JAE12382.1"/>
    </source>
</evidence>
<keyword evidence="1" id="KW-1133">Transmembrane helix</keyword>
<evidence type="ECO:0000256" key="1">
    <source>
        <dbReference type="SAM" id="Phobius"/>
    </source>
</evidence>
<keyword evidence="1" id="KW-0812">Transmembrane</keyword>
<dbReference type="AlphaFoldDB" id="A0A0A9FJ54"/>
<reference evidence="2" key="1">
    <citation type="submission" date="2014-09" db="EMBL/GenBank/DDBJ databases">
        <authorList>
            <person name="Magalhaes I.L.F."/>
            <person name="Oliveira U."/>
            <person name="Santos F.R."/>
            <person name="Vidigal T.H.D.A."/>
            <person name="Brescovit A.D."/>
            <person name="Santos A.J."/>
        </authorList>
    </citation>
    <scope>NUCLEOTIDE SEQUENCE</scope>
    <source>
        <tissue evidence="2">Shoot tissue taken approximately 20 cm above the soil surface</tissue>
    </source>
</reference>
<proteinExistence type="predicted"/>
<dbReference type="EMBL" id="GBRH01185514">
    <property type="protein sequence ID" value="JAE12382.1"/>
    <property type="molecule type" value="Transcribed_RNA"/>
</dbReference>
<sequence>MHFVSCNSVRVNRCFITQYLHFVHCLRSTLIYFQVIFIPFFLPFWSQVHYTYSFG</sequence>
<protein>
    <submittedName>
        <fullName evidence="2">Uncharacterized protein</fullName>
    </submittedName>
</protein>